<keyword evidence="2" id="KW-1185">Reference proteome</keyword>
<reference evidence="1 2" key="1">
    <citation type="submission" date="2019-08" db="EMBL/GenBank/DDBJ databases">
        <authorList>
            <person name="Alioto T."/>
            <person name="Alioto T."/>
            <person name="Gomez Garrido J."/>
        </authorList>
    </citation>
    <scope>NUCLEOTIDE SEQUENCE [LARGE SCALE GENOMIC DNA]</scope>
</reference>
<sequence length="127" mass="14711">MDIQVCNVFETRQGQNWFKNIQLKILLSGYKNNDSEIGQWMNSFHGLSYLPPEEVSDEFCELMSISPSIKSSTTFKFSDYILENYIDLDSNFPPKLWDCEPINNPKTTNGADPTYYYCLLIDNSILN</sequence>
<organism evidence="1 2">
    <name type="scientific">Cinara cedri</name>
    <dbReference type="NCBI Taxonomy" id="506608"/>
    <lineage>
        <taxon>Eukaryota</taxon>
        <taxon>Metazoa</taxon>
        <taxon>Ecdysozoa</taxon>
        <taxon>Arthropoda</taxon>
        <taxon>Hexapoda</taxon>
        <taxon>Insecta</taxon>
        <taxon>Pterygota</taxon>
        <taxon>Neoptera</taxon>
        <taxon>Paraneoptera</taxon>
        <taxon>Hemiptera</taxon>
        <taxon>Sternorrhyncha</taxon>
        <taxon>Aphidomorpha</taxon>
        <taxon>Aphidoidea</taxon>
        <taxon>Aphididae</taxon>
        <taxon>Lachninae</taxon>
        <taxon>Cinara</taxon>
    </lineage>
</organism>
<dbReference type="EMBL" id="CABPRJ010001427">
    <property type="protein sequence ID" value="VVC35555.1"/>
    <property type="molecule type" value="Genomic_DNA"/>
</dbReference>
<gene>
    <name evidence="1" type="ORF">CINCED_3A012683</name>
</gene>
<name>A0A5E4MZT4_9HEMI</name>
<dbReference type="OrthoDB" id="6608270at2759"/>
<protein>
    <submittedName>
        <fullName evidence="1">Uncharacterized protein</fullName>
    </submittedName>
</protein>
<proteinExistence type="predicted"/>
<evidence type="ECO:0000313" key="1">
    <source>
        <dbReference type="EMBL" id="VVC35555.1"/>
    </source>
</evidence>
<accession>A0A5E4MZT4</accession>
<dbReference type="Proteomes" id="UP000325440">
    <property type="component" value="Unassembled WGS sequence"/>
</dbReference>
<dbReference type="AlphaFoldDB" id="A0A5E4MZT4"/>
<evidence type="ECO:0000313" key="2">
    <source>
        <dbReference type="Proteomes" id="UP000325440"/>
    </source>
</evidence>